<feature type="non-terminal residue" evidence="2">
    <location>
        <position position="1"/>
    </location>
</feature>
<evidence type="ECO:0000313" key="2">
    <source>
        <dbReference type="EMBL" id="KAL3319359.1"/>
    </source>
</evidence>
<sequence>SILVSVTLGSCHGLSCYQCRNFRKVLDDNAPDLLHKETDYQYGLGQSLLCQEFVHPDNLSLLLSSYNGQDGSCEESLNSCFKIVTKARAARKTQTHTIVSRGCADIHNSMREGCIKTRGSLGLEQEFCICHGQIEILNMGDRKDQLCFTCNNYASIGQDAKAHKKGIATFGGRPVHGGMSYIGSDPTAGEEFTDVQRATLCAEKVDRKQILRLITEEEPGTCRSKAYNGCFKLVTKGYRIQSHTGRNVLVATVVTRGCMQLNPGEPSKQSVTAMETIVTNQPGREASFI</sequence>
<dbReference type="Proteomes" id="UP001626550">
    <property type="component" value="Unassembled WGS sequence"/>
</dbReference>
<gene>
    <name evidence="2" type="ORF">Ciccas_001981</name>
</gene>
<evidence type="ECO:0000259" key="1">
    <source>
        <dbReference type="Pfam" id="PF19017"/>
    </source>
</evidence>
<name>A0ABD2QIM5_9PLAT</name>
<dbReference type="EMBL" id="JBJKFK010000143">
    <property type="protein sequence ID" value="KAL3319359.1"/>
    <property type="molecule type" value="Genomic_DNA"/>
</dbReference>
<reference evidence="2 3" key="1">
    <citation type="submission" date="2024-11" db="EMBL/GenBank/DDBJ databases">
        <title>Adaptive evolution of stress response genes in parasites aligns with host niche diversity.</title>
        <authorList>
            <person name="Hahn C."/>
            <person name="Resl P."/>
        </authorList>
    </citation>
    <scope>NUCLEOTIDE SEQUENCE [LARGE SCALE GENOMIC DNA]</scope>
    <source>
        <strain evidence="2">EGGRZ-B1_66</strain>
        <tissue evidence="2">Body</tissue>
    </source>
</reference>
<proteinExistence type="predicted"/>
<protein>
    <recommendedName>
        <fullName evidence="1">DUF5746 domain-containing protein</fullName>
    </recommendedName>
</protein>
<dbReference type="Pfam" id="PF19017">
    <property type="entry name" value="DUF5746"/>
    <property type="match status" value="2"/>
</dbReference>
<feature type="domain" description="DUF5746" evidence="1">
    <location>
        <begin position="46"/>
        <end position="133"/>
    </location>
</feature>
<dbReference type="InterPro" id="IPR043955">
    <property type="entry name" value="DUF5746"/>
</dbReference>
<organism evidence="2 3">
    <name type="scientific">Cichlidogyrus casuarinus</name>
    <dbReference type="NCBI Taxonomy" id="1844966"/>
    <lineage>
        <taxon>Eukaryota</taxon>
        <taxon>Metazoa</taxon>
        <taxon>Spiralia</taxon>
        <taxon>Lophotrochozoa</taxon>
        <taxon>Platyhelminthes</taxon>
        <taxon>Monogenea</taxon>
        <taxon>Monopisthocotylea</taxon>
        <taxon>Dactylogyridea</taxon>
        <taxon>Ancyrocephalidae</taxon>
        <taxon>Cichlidogyrus</taxon>
    </lineage>
</organism>
<dbReference type="AlphaFoldDB" id="A0ABD2QIM5"/>
<comment type="caution">
    <text evidence="2">The sequence shown here is derived from an EMBL/GenBank/DDBJ whole genome shotgun (WGS) entry which is preliminary data.</text>
</comment>
<feature type="domain" description="DUF5746" evidence="1">
    <location>
        <begin position="144"/>
        <end position="262"/>
    </location>
</feature>
<evidence type="ECO:0000313" key="3">
    <source>
        <dbReference type="Proteomes" id="UP001626550"/>
    </source>
</evidence>
<keyword evidence="3" id="KW-1185">Reference proteome</keyword>
<accession>A0ABD2QIM5</accession>